<feature type="compositionally biased region" description="Basic and acidic residues" evidence="1">
    <location>
        <begin position="57"/>
        <end position="77"/>
    </location>
</feature>
<sequence length="85" mass="8977">MSELYPSGSGLEDSSQPQMRKADESTGAQQGNAVLGQKAVVSCDSKDGATPAAGHANEGHHDEQSTWSAEEKSEVHPPKKQNPFV</sequence>
<evidence type="ECO:0000256" key="1">
    <source>
        <dbReference type="SAM" id="MobiDB-lite"/>
    </source>
</evidence>
<dbReference type="EMBL" id="JBHFFA010000002">
    <property type="protein sequence ID" value="KAL2642082.1"/>
    <property type="molecule type" value="Genomic_DNA"/>
</dbReference>
<comment type="caution">
    <text evidence="2">The sequence shown here is derived from an EMBL/GenBank/DDBJ whole genome shotgun (WGS) entry which is preliminary data.</text>
</comment>
<accession>A0ABD1Z5S9</accession>
<dbReference type="AlphaFoldDB" id="A0ABD1Z5S9"/>
<proteinExistence type="predicted"/>
<gene>
    <name evidence="2" type="ORF">R1flu_009669</name>
</gene>
<organism evidence="2 3">
    <name type="scientific">Riccia fluitans</name>
    <dbReference type="NCBI Taxonomy" id="41844"/>
    <lineage>
        <taxon>Eukaryota</taxon>
        <taxon>Viridiplantae</taxon>
        <taxon>Streptophyta</taxon>
        <taxon>Embryophyta</taxon>
        <taxon>Marchantiophyta</taxon>
        <taxon>Marchantiopsida</taxon>
        <taxon>Marchantiidae</taxon>
        <taxon>Marchantiales</taxon>
        <taxon>Ricciaceae</taxon>
        <taxon>Riccia</taxon>
    </lineage>
</organism>
<evidence type="ECO:0000313" key="3">
    <source>
        <dbReference type="Proteomes" id="UP001605036"/>
    </source>
</evidence>
<feature type="region of interest" description="Disordered" evidence="1">
    <location>
        <begin position="1"/>
        <end position="85"/>
    </location>
</feature>
<reference evidence="2 3" key="1">
    <citation type="submission" date="2024-09" db="EMBL/GenBank/DDBJ databases">
        <title>Chromosome-scale assembly of Riccia fluitans.</title>
        <authorList>
            <person name="Paukszto L."/>
            <person name="Sawicki J."/>
            <person name="Karawczyk K."/>
            <person name="Piernik-Szablinska J."/>
            <person name="Szczecinska M."/>
            <person name="Mazdziarz M."/>
        </authorList>
    </citation>
    <scope>NUCLEOTIDE SEQUENCE [LARGE SCALE GENOMIC DNA]</scope>
    <source>
        <strain evidence="2">Rf_01</strain>
        <tissue evidence="2">Aerial parts of the thallus</tissue>
    </source>
</reference>
<name>A0ABD1Z5S9_9MARC</name>
<keyword evidence="3" id="KW-1185">Reference proteome</keyword>
<evidence type="ECO:0000313" key="2">
    <source>
        <dbReference type="EMBL" id="KAL2642082.1"/>
    </source>
</evidence>
<dbReference type="Proteomes" id="UP001605036">
    <property type="component" value="Unassembled WGS sequence"/>
</dbReference>
<protein>
    <submittedName>
        <fullName evidence="2">Uncharacterized protein</fullName>
    </submittedName>
</protein>